<dbReference type="Pfam" id="PF09937">
    <property type="entry name" value="DUF2169"/>
    <property type="match status" value="1"/>
</dbReference>
<accession>A0A848LFW1</accession>
<evidence type="ECO:0000313" key="2">
    <source>
        <dbReference type="EMBL" id="NMO15905.1"/>
    </source>
</evidence>
<organism evidence="2 3">
    <name type="scientific">Pyxidicoccus fallax</name>
    <dbReference type="NCBI Taxonomy" id="394095"/>
    <lineage>
        <taxon>Bacteria</taxon>
        <taxon>Pseudomonadati</taxon>
        <taxon>Myxococcota</taxon>
        <taxon>Myxococcia</taxon>
        <taxon>Myxococcales</taxon>
        <taxon>Cystobacterineae</taxon>
        <taxon>Myxococcaceae</taxon>
        <taxon>Pyxidicoccus</taxon>
    </lineage>
</organism>
<evidence type="ECO:0000313" key="3">
    <source>
        <dbReference type="Proteomes" id="UP000518300"/>
    </source>
</evidence>
<proteinExistence type="predicted"/>
<feature type="domain" description="DUF2169" evidence="1">
    <location>
        <begin position="22"/>
        <end position="316"/>
    </location>
</feature>
<evidence type="ECO:0000259" key="1">
    <source>
        <dbReference type="Pfam" id="PF09937"/>
    </source>
</evidence>
<dbReference type="AlphaFoldDB" id="A0A848LFW1"/>
<comment type="caution">
    <text evidence="2">The sequence shown here is derived from an EMBL/GenBank/DDBJ whole genome shotgun (WGS) entry which is preliminary data.</text>
</comment>
<name>A0A848LFW1_9BACT</name>
<reference evidence="2 3" key="1">
    <citation type="submission" date="2020-04" db="EMBL/GenBank/DDBJ databases">
        <title>Draft genome of Pyxidicoccus fallax type strain.</title>
        <authorList>
            <person name="Whitworth D.E."/>
        </authorList>
    </citation>
    <scope>NUCLEOTIDE SEQUENCE [LARGE SCALE GENOMIC DNA]</scope>
    <source>
        <strain evidence="2 3">DSM 14698</strain>
    </source>
</reference>
<dbReference type="RefSeq" id="WP_169345194.1">
    <property type="nucleotide sequence ID" value="NZ_JABBJJ010000051.1"/>
</dbReference>
<protein>
    <submittedName>
        <fullName evidence="2">DUF2169 domain-containing protein</fullName>
    </submittedName>
</protein>
<keyword evidence="3" id="KW-1185">Reference proteome</keyword>
<dbReference type="Proteomes" id="UP000518300">
    <property type="component" value="Unassembled WGS sequence"/>
</dbReference>
<dbReference type="InterPro" id="IPR018683">
    <property type="entry name" value="DUF2169"/>
</dbReference>
<gene>
    <name evidence="2" type="ORF">HG543_13740</name>
</gene>
<dbReference type="EMBL" id="JABBJJ010000051">
    <property type="protein sequence ID" value="NMO15905.1"/>
    <property type="molecule type" value="Genomic_DNA"/>
</dbReference>
<sequence length="342" mass="37567">MLQLQNDTPFIANIAILPDERGVDTAYVTVKATFDLQGGAPRVAAKQRPLVVSDEFWGTPGQSSLKYASEVHLLKPHTDVVLIGEAHAPGGRPVESCLVGVRVGELRKVIQVFGDRQWSRGVMAPRISSPVPFVTLPLVYERAFGGTHVVDPEKQQVLAELRNPVGVGFRGKRSHSEMLGTRLPNLEDPSNLIQSVADNPRPFGVGHVPPSWAPRVSLAGTYNDTWRMTRAPYLPLDFKREFFQTASEGLRSSGHLKGGEPVELVNVSPEGALRFALPRCALGVSLYIARERHDPPVQLETVQLEPGHKRLCMLWRSAVPCDKKALKVRLAHIQLKSLEGAS</sequence>